<name>A0A1V6PDT4_PENDC</name>
<evidence type="ECO:0000313" key="16">
    <source>
        <dbReference type="Proteomes" id="UP000191522"/>
    </source>
</evidence>
<dbReference type="OrthoDB" id="5595506at2759"/>
<comment type="similarity">
    <text evidence="2 12">Belongs to the SHE9 family.</text>
</comment>
<proteinExistence type="inferred from homology"/>
<comment type="subunit">
    <text evidence="3 12">Homooligomer.</text>
</comment>
<keyword evidence="4 12" id="KW-0812">Transmembrane</keyword>
<feature type="coiled-coil region" evidence="13">
    <location>
        <begin position="191"/>
        <end position="218"/>
    </location>
</feature>
<evidence type="ECO:0000256" key="6">
    <source>
        <dbReference type="ARBA" id="ARBA00022946"/>
    </source>
</evidence>
<accession>A0A1V6PDT4</accession>
<evidence type="ECO:0000256" key="1">
    <source>
        <dbReference type="ARBA" id="ARBA00004448"/>
    </source>
</evidence>
<keyword evidence="9 12" id="KW-0496">Mitochondrion</keyword>
<keyword evidence="8 13" id="KW-0175">Coiled coil</keyword>
<evidence type="ECO:0000256" key="7">
    <source>
        <dbReference type="ARBA" id="ARBA00022989"/>
    </source>
</evidence>
<evidence type="ECO:0000256" key="11">
    <source>
        <dbReference type="ARBA" id="ARBA00024807"/>
    </source>
</evidence>
<protein>
    <recommendedName>
        <fullName evidence="12">Sensitive to high expression protein 9, mitochondrial</fullName>
    </recommendedName>
</protein>
<evidence type="ECO:0000256" key="13">
    <source>
        <dbReference type="SAM" id="Coils"/>
    </source>
</evidence>
<evidence type="ECO:0000313" key="15">
    <source>
        <dbReference type="EMBL" id="OQD74782.1"/>
    </source>
</evidence>
<dbReference type="PANTHER" id="PTHR31961:SF3">
    <property type="entry name" value="SENSITIVE TO HIGH EXPRESSION PROTEIN 9, MITOCHONDRIAL"/>
    <property type="match status" value="1"/>
</dbReference>
<comment type="function">
    <text evidence="11">Required for the maintenance of the structure of the mitochondrial inner membrane. Involved in mitochondrial morphology. Causes growth arrest when highly overexpressed.</text>
</comment>
<keyword evidence="5 12" id="KW-0999">Mitochondrion inner membrane</keyword>
<evidence type="ECO:0000256" key="14">
    <source>
        <dbReference type="SAM" id="MobiDB-lite"/>
    </source>
</evidence>
<evidence type="ECO:0000256" key="4">
    <source>
        <dbReference type="ARBA" id="ARBA00022692"/>
    </source>
</evidence>
<keyword evidence="6 12" id="KW-0809">Transit peptide</keyword>
<dbReference type="AlphaFoldDB" id="A0A1V6PDT4"/>
<keyword evidence="16" id="KW-1185">Reference proteome</keyword>
<dbReference type="InterPro" id="IPR008839">
    <property type="entry name" value="MDM33_fungi"/>
</dbReference>
<evidence type="ECO:0000256" key="10">
    <source>
        <dbReference type="ARBA" id="ARBA00023136"/>
    </source>
</evidence>
<feature type="region of interest" description="Disordered" evidence="14">
    <location>
        <begin position="100"/>
        <end position="153"/>
    </location>
</feature>
<dbReference type="GO" id="GO:0005743">
    <property type="term" value="C:mitochondrial inner membrane"/>
    <property type="evidence" value="ECO:0007669"/>
    <property type="project" value="UniProtKB-SubCell"/>
</dbReference>
<dbReference type="GO" id="GO:0007007">
    <property type="term" value="P:inner mitochondrial membrane organization"/>
    <property type="evidence" value="ECO:0007669"/>
    <property type="project" value="TreeGrafter"/>
</dbReference>
<sequence length="482" mass="53591">MQSMPLLLRQSLRSSIHITRTTSRPVRAPFRLTAPSTFSVRPTSRTFSVCLQCQFRQQTDAYSPLDDKERASNDAERLIKAVREAPDAVVIPEVDAGTAPAANTSAETDGVAQQSQQDASEKAPLDQEEQTRREEESANANANAKSAGLPSYLESRRSQMSKQFSIMMDNLQSNVFVAGQRLNDLTGYSEIEALKKEIHIQEDRLRTARAHVRQAKDEYTAAISRRSTSQREVNELLQRKHAWSPTDLERFTLLYRNDHTNEVSEVETQEALSRAEREAEEAAASLSKSILSRYHEEQVWSDKIRRMSTWGTWGLMGMNVLLFLVFQIAVEPWRRRRLVKGFEDKVVEALEKEKTLNQAAVQGNIPASVYATTLPEVIDSTLETSSSSTESVASGDVPAKKIVPSPVATASASVSVSPSLYSRLSDISLPPSSLEYWRQVSRELFSLRSITISQHDLTVVAVQSAAAGAAIMGLLIALVRPR</sequence>
<dbReference type="OMA" id="ERYMALI"/>
<keyword evidence="10 12" id="KW-0472">Membrane</keyword>
<feature type="compositionally biased region" description="Basic and acidic residues" evidence="14">
    <location>
        <begin position="119"/>
        <end position="136"/>
    </location>
</feature>
<gene>
    <name evidence="15" type="ORF">PENDEC_c009G00729</name>
</gene>
<evidence type="ECO:0000256" key="8">
    <source>
        <dbReference type="ARBA" id="ARBA00023054"/>
    </source>
</evidence>
<feature type="transmembrane region" description="Helical" evidence="12">
    <location>
        <begin position="310"/>
        <end position="330"/>
    </location>
</feature>
<comment type="caution">
    <text evidence="15">The sequence shown here is derived from an EMBL/GenBank/DDBJ whole genome shotgun (WGS) entry which is preliminary data.</text>
</comment>
<feature type="compositionally biased region" description="Polar residues" evidence="14">
    <location>
        <begin position="101"/>
        <end position="118"/>
    </location>
</feature>
<reference evidence="16" key="1">
    <citation type="journal article" date="2017" name="Nat. Microbiol.">
        <title>Global analysis of biosynthetic gene clusters reveals vast potential of secondary metabolite production in Penicillium species.</title>
        <authorList>
            <person name="Nielsen J.C."/>
            <person name="Grijseels S."/>
            <person name="Prigent S."/>
            <person name="Ji B."/>
            <person name="Dainat J."/>
            <person name="Nielsen K.F."/>
            <person name="Frisvad J.C."/>
            <person name="Workman M."/>
            <person name="Nielsen J."/>
        </authorList>
    </citation>
    <scope>NUCLEOTIDE SEQUENCE [LARGE SCALE GENOMIC DNA]</scope>
    <source>
        <strain evidence="16">IBT 11843</strain>
    </source>
</reference>
<evidence type="ECO:0000256" key="9">
    <source>
        <dbReference type="ARBA" id="ARBA00023128"/>
    </source>
</evidence>
<keyword evidence="7 12" id="KW-1133">Transmembrane helix</keyword>
<evidence type="ECO:0000256" key="5">
    <source>
        <dbReference type="ARBA" id="ARBA00022792"/>
    </source>
</evidence>
<dbReference type="Proteomes" id="UP000191522">
    <property type="component" value="Unassembled WGS sequence"/>
</dbReference>
<dbReference type="PANTHER" id="PTHR31961">
    <property type="entry name" value="SENSITIVE TO HIGH EXPRESSION PROTEIN 9, MITOCHONDRIAL"/>
    <property type="match status" value="1"/>
</dbReference>
<evidence type="ECO:0000256" key="12">
    <source>
        <dbReference type="RuleBase" id="RU364128"/>
    </source>
</evidence>
<dbReference type="EMBL" id="MDYL01000009">
    <property type="protein sequence ID" value="OQD74782.1"/>
    <property type="molecule type" value="Genomic_DNA"/>
</dbReference>
<feature type="transmembrane region" description="Helical" evidence="12">
    <location>
        <begin position="457"/>
        <end position="479"/>
    </location>
</feature>
<comment type="subcellular location">
    <subcellularLocation>
        <location evidence="1 12">Mitochondrion inner membrane</location>
        <topology evidence="1 12">Multi-pass membrane protein</topology>
    </subcellularLocation>
</comment>
<evidence type="ECO:0000256" key="2">
    <source>
        <dbReference type="ARBA" id="ARBA00007472"/>
    </source>
</evidence>
<feature type="compositionally biased region" description="Low complexity" evidence="14">
    <location>
        <begin position="138"/>
        <end position="147"/>
    </location>
</feature>
<evidence type="ECO:0000256" key="3">
    <source>
        <dbReference type="ARBA" id="ARBA00011182"/>
    </source>
</evidence>
<dbReference type="Pfam" id="PF05546">
    <property type="entry name" value="She9_MDM33"/>
    <property type="match status" value="1"/>
</dbReference>
<organism evidence="15 16">
    <name type="scientific">Penicillium decumbens</name>
    <dbReference type="NCBI Taxonomy" id="69771"/>
    <lineage>
        <taxon>Eukaryota</taxon>
        <taxon>Fungi</taxon>
        <taxon>Dikarya</taxon>
        <taxon>Ascomycota</taxon>
        <taxon>Pezizomycotina</taxon>
        <taxon>Eurotiomycetes</taxon>
        <taxon>Eurotiomycetidae</taxon>
        <taxon>Eurotiales</taxon>
        <taxon>Aspergillaceae</taxon>
        <taxon>Penicillium</taxon>
    </lineage>
</organism>